<protein>
    <submittedName>
        <fullName evidence="1">Uncharacterized protein</fullName>
    </submittedName>
</protein>
<dbReference type="EMBL" id="FWWU01000009">
    <property type="protein sequence ID" value="SMB89205.1"/>
    <property type="molecule type" value="Genomic_DNA"/>
</dbReference>
<gene>
    <name evidence="1" type="ORF">SAMN00790413_00308</name>
</gene>
<dbReference type="AlphaFoldDB" id="A0A1W1V7C8"/>
<reference evidence="1 2" key="1">
    <citation type="submission" date="2017-04" db="EMBL/GenBank/DDBJ databases">
        <authorList>
            <person name="Afonso C.L."/>
            <person name="Miller P.J."/>
            <person name="Scott M.A."/>
            <person name="Spackman E."/>
            <person name="Goraichik I."/>
            <person name="Dimitrov K.M."/>
            <person name="Suarez D.L."/>
            <person name="Swayne D.E."/>
        </authorList>
    </citation>
    <scope>NUCLEOTIDE SEQUENCE [LARGE SCALE GENOMIC DNA]</scope>
    <source>
        <strain evidence="1 2">KR-140</strain>
    </source>
</reference>
<name>A0A1W1V7C8_9DEIO</name>
<keyword evidence="2" id="KW-1185">Reference proteome</keyword>
<dbReference type="Proteomes" id="UP000192582">
    <property type="component" value="Unassembled WGS sequence"/>
</dbReference>
<evidence type="ECO:0000313" key="1">
    <source>
        <dbReference type="EMBL" id="SMB89205.1"/>
    </source>
</evidence>
<organism evidence="1 2">
    <name type="scientific">Deinococcus hopiensis KR-140</name>
    <dbReference type="NCBI Taxonomy" id="695939"/>
    <lineage>
        <taxon>Bacteria</taxon>
        <taxon>Thermotogati</taxon>
        <taxon>Deinococcota</taxon>
        <taxon>Deinococci</taxon>
        <taxon>Deinococcales</taxon>
        <taxon>Deinococcaceae</taxon>
        <taxon>Deinococcus</taxon>
    </lineage>
</organism>
<dbReference type="STRING" id="695939.SAMN00790413_00308"/>
<sequence length="72" mass="8158">MIPELHLRRTKRGEPIVTVFGAVIRDGVLTGEALFVASPVRPRTRLQHDGTKYEMPRLERGFFLGKLQVEAV</sequence>
<proteinExistence type="predicted"/>
<evidence type="ECO:0000313" key="2">
    <source>
        <dbReference type="Proteomes" id="UP000192582"/>
    </source>
</evidence>
<dbReference type="RefSeq" id="WP_084048004.1">
    <property type="nucleotide sequence ID" value="NZ_FWWU01000009.1"/>
</dbReference>
<accession>A0A1W1V7C8</accession>